<evidence type="ECO:0000256" key="2">
    <source>
        <dbReference type="ARBA" id="ARBA00023125"/>
    </source>
</evidence>
<evidence type="ECO:0000259" key="4">
    <source>
        <dbReference type="PROSITE" id="PS51898"/>
    </source>
</evidence>
<feature type="domain" description="Tyr recombinase" evidence="4">
    <location>
        <begin position="103"/>
        <end position="268"/>
    </location>
</feature>
<comment type="similarity">
    <text evidence="1">Belongs to the 'phage' integrase family.</text>
</comment>
<dbReference type="PROSITE" id="PS51898">
    <property type="entry name" value="TYR_RECOMBINASE"/>
    <property type="match status" value="1"/>
</dbReference>
<dbReference type="SUPFAM" id="SSF56349">
    <property type="entry name" value="DNA breaking-rejoining enzymes"/>
    <property type="match status" value="1"/>
</dbReference>
<keyword evidence="3" id="KW-0233">DNA recombination</keyword>
<dbReference type="GO" id="GO:0003677">
    <property type="term" value="F:DNA binding"/>
    <property type="evidence" value="ECO:0007669"/>
    <property type="project" value="UniProtKB-KW"/>
</dbReference>
<dbReference type="PANTHER" id="PTHR30349">
    <property type="entry name" value="PHAGE INTEGRASE-RELATED"/>
    <property type="match status" value="1"/>
</dbReference>
<sequence length="268" mass="29459">MNRWEEHVADYLRLRRQLGATLAGAEYLLGQYTTYLSAEGITTITTANAVTWADNPPEGTKNPVARASSRLTAVRGFATYMHALEPAHEVPPQGIFTSPVRRSAPHIYTSAETSALIAAAGLLTVEDRARTYPTLFGLLAATGLRVGEALGMDRDDADLNAGILVVSSGKSRHPRLVPLHESTTAALVRYASWRNEYEQQSRAGNSAFFINRDRERLRYHSALKAFYQATTAAGIPTHRLHPRMHDLRHAFAVNTLLSGIAKEPTSRP</sequence>
<keyword evidence="6" id="KW-1185">Reference proteome</keyword>
<dbReference type="Proteomes" id="UP000655366">
    <property type="component" value="Unassembled WGS sequence"/>
</dbReference>
<evidence type="ECO:0000313" key="6">
    <source>
        <dbReference type="Proteomes" id="UP000655366"/>
    </source>
</evidence>
<evidence type="ECO:0000313" key="5">
    <source>
        <dbReference type="EMBL" id="MBG0741705.1"/>
    </source>
</evidence>
<proteinExistence type="inferred from homology"/>
<dbReference type="PANTHER" id="PTHR30349:SF41">
    <property type="entry name" value="INTEGRASE_RECOMBINASE PROTEIN MJ0367-RELATED"/>
    <property type="match status" value="1"/>
</dbReference>
<dbReference type="InterPro" id="IPR013762">
    <property type="entry name" value="Integrase-like_cat_sf"/>
</dbReference>
<dbReference type="InterPro" id="IPR002104">
    <property type="entry name" value="Integrase_catalytic"/>
</dbReference>
<dbReference type="AlphaFoldDB" id="A0A931CSB4"/>
<dbReference type="Gene3D" id="1.10.443.10">
    <property type="entry name" value="Intergrase catalytic core"/>
    <property type="match status" value="1"/>
</dbReference>
<dbReference type="RefSeq" id="WP_196398637.1">
    <property type="nucleotide sequence ID" value="NZ_JADNYM010000037.1"/>
</dbReference>
<dbReference type="EMBL" id="JADNYM010000037">
    <property type="protein sequence ID" value="MBG0741705.1"/>
    <property type="molecule type" value="Genomic_DNA"/>
</dbReference>
<dbReference type="Pfam" id="PF00589">
    <property type="entry name" value="Phage_integrase"/>
    <property type="match status" value="1"/>
</dbReference>
<dbReference type="InterPro" id="IPR050090">
    <property type="entry name" value="Tyrosine_recombinase_XerCD"/>
</dbReference>
<reference evidence="5 6" key="1">
    <citation type="submission" date="2020-11" db="EMBL/GenBank/DDBJ databases">
        <title>Arthrobacter antarcticus sp. nov., isolated from Antarctic Soil.</title>
        <authorList>
            <person name="Li J."/>
        </authorList>
    </citation>
    <scope>NUCLEOTIDE SEQUENCE [LARGE SCALE GENOMIC DNA]</scope>
    <source>
        <strain evidence="5 6">Z1-20</strain>
    </source>
</reference>
<accession>A0A931CSB4</accession>
<organism evidence="5 6">
    <name type="scientific">Arthrobacter terrae</name>
    <dbReference type="NCBI Taxonomy" id="2935737"/>
    <lineage>
        <taxon>Bacteria</taxon>
        <taxon>Bacillati</taxon>
        <taxon>Actinomycetota</taxon>
        <taxon>Actinomycetes</taxon>
        <taxon>Micrococcales</taxon>
        <taxon>Micrococcaceae</taxon>
        <taxon>Arthrobacter</taxon>
    </lineage>
</organism>
<keyword evidence="2" id="KW-0238">DNA-binding</keyword>
<name>A0A931CSB4_9MICC</name>
<dbReference type="GO" id="GO:0006310">
    <property type="term" value="P:DNA recombination"/>
    <property type="evidence" value="ECO:0007669"/>
    <property type="project" value="UniProtKB-KW"/>
</dbReference>
<evidence type="ECO:0000256" key="3">
    <source>
        <dbReference type="ARBA" id="ARBA00023172"/>
    </source>
</evidence>
<protein>
    <submittedName>
        <fullName evidence="5">Tyrosine-type recombinase/integrase</fullName>
    </submittedName>
</protein>
<dbReference type="InterPro" id="IPR011010">
    <property type="entry name" value="DNA_brk_join_enz"/>
</dbReference>
<dbReference type="GO" id="GO:0015074">
    <property type="term" value="P:DNA integration"/>
    <property type="evidence" value="ECO:0007669"/>
    <property type="project" value="InterPro"/>
</dbReference>
<gene>
    <name evidence="5" type="ORF">IV500_20305</name>
</gene>
<evidence type="ECO:0000256" key="1">
    <source>
        <dbReference type="ARBA" id="ARBA00008857"/>
    </source>
</evidence>
<comment type="caution">
    <text evidence="5">The sequence shown here is derived from an EMBL/GenBank/DDBJ whole genome shotgun (WGS) entry which is preliminary data.</text>
</comment>